<keyword evidence="4 5" id="KW-0342">GTP-binding</keyword>
<dbReference type="AlphaFoldDB" id="A0A0C2MGD2"/>
<keyword evidence="2 5" id="KW-0547">Nucleotide-binding</keyword>
<dbReference type="OrthoDB" id="243313at2759"/>
<evidence type="ECO:0000313" key="7">
    <source>
        <dbReference type="EMBL" id="KII63424.1"/>
    </source>
</evidence>
<dbReference type="InterPro" id="IPR027417">
    <property type="entry name" value="P-loop_NTPase"/>
</dbReference>
<comment type="subunit">
    <text evidence="5">Binds to RNA polymerase II.</text>
</comment>
<dbReference type="InterPro" id="IPR004130">
    <property type="entry name" value="Gpn"/>
</dbReference>
<comment type="similarity">
    <text evidence="1 5">Belongs to the GPN-loop GTPase family.</text>
</comment>
<evidence type="ECO:0000256" key="3">
    <source>
        <dbReference type="ARBA" id="ARBA00022801"/>
    </source>
</evidence>
<dbReference type="GO" id="GO:0005737">
    <property type="term" value="C:cytoplasm"/>
    <property type="evidence" value="ECO:0007669"/>
    <property type="project" value="UniProtKB-SubCell"/>
</dbReference>
<dbReference type="SUPFAM" id="SSF52540">
    <property type="entry name" value="P-loop containing nucleoside triphosphate hydrolases"/>
    <property type="match status" value="1"/>
</dbReference>
<protein>
    <recommendedName>
        <fullName evidence="5">GPN-loop GTPase</fullName>
        <ecNumber evidence="5">3.6.5.-</ecNumber>
    </recommendedName>
</protein>
<comment type="subcellular location">
    <subcellularLocation>
        <location evidence="5">Cytoplasm</location>
    </subcellularLocation>
    <subcellularLocation>
        <location evidence="5">Nucleus</location>
    </subcellularLocation>
</comment>
<dbReference type="Gene3D" id="3.40.50.300">
    <property type="entry name" value="P-loop containing nucleotide triphosphate hydrolases"/>
    <property type="match status" value="1"/>
</dbReference>
<evidence type="ECO:0000256" key="1">
    <source>
        <dbReference type="ARBA" id="ARBA00005290"/>
    </source>
</evidence>
<dbReference type="EMBL" id="JWZT01004669">
    <property type="protein sequence ID" value="KII63424.1"/>
    <property type="molecule type" value="Genomic_DNA"/>
</dbReference>
<proteinExistence type="inferred from homology"/>
<dbReference type="Pfam" id="PF03029">
    <property type="entry name" value="ATP_bind_1"/>
    <property type="match status" value="1"/>
</dbReference>
<dbReference type="PANTHER" id="PTHR21231:SF8">
    <property type="entry name" value="GPN-LOOP GTPASE 1"/>
    <property type="match status" value="1"/>
</dbReference>
<keyword evidence="6" id="KW-0175">Coiled coil</keyword>
<comment type="caution">
    <text evidence="7">The sequence shown here is derived from an EMBL/GenBank/DDBJ whole genome shotgun (WGS) entry which is preliminary data.</text>
</comment>
<keyword evidence="8" id="KW-1185">Reference proteome</keyword>
<accession>A0A0C2MGD2</accession>
<evidence type="ECO:0000256" key="2">
    <source>
        <dbReference type="ARBA" id="ARBA00022741"/>
    </source>
</evidence>
<evidence type="ECO:0000256" key="4">
    <source>
        <dbReference type="ARBA" id="ARBA00023134"/>
    </source>
</evidence>
<comment type="function">
    <text evidence="5">Small GTPase required for proper nuclear import of RNA polymerase II (RNAPII). May act at an RNAP assembly step prior to nuclear import.</text>
</comment>
<keyword evidence="5" id="KW-0963">Cytoplasm</keyword>
<dbReference type="GO" id="GO:0005634">
    <property type="term" value="C:nucleus"/>
    <property type="evidence" value="ECO:0007669"/>
    <property type="project" value="UniProtKB-SubCell"/>
</dbReference>
<sequence length="130" mass="14937">MYKMTLPLMLVFNKIDMVNGSTHVEWLSDFEAFEAAVKSKPSVSGDLANSLCLTLEEFYKKLKYAEVSCRTEQGFEDVVKNFDGLISEFNQDVSDLETKKKNIQTQKNENKTKKGYLKGEKIHFVLEKPE</sequence>
<reference evidence="7 8" key="1">
    <citation type="journal article" date="2014" name="Genome Biol. Evol.">
        <title>The genome of the myxosporean Thelohanellus kitauei shows adaptations to nutrient acquisition within its fish host.</title>
        <authorList>
            <person name="Yang Y."/>
            <person name="Xiong J."/>
            <person name="Zhou Z."/>
            <person name="Huo F."/>
            <person name="Miao W."/>
            <person name="Ran C."/>
            <person name="Liu Y."/>
            <person name="Zhang J."/>
            <person name="Feng J."/>
            <person name="Wang M."/>
            <person name="Wang M."/>
            <person name="Wang L."/>
            <person name="Yao B."/>
        </authorList>
    </citation>
    <scope>NUCLEOTIDE SEQUENCE [LARGE SCALE GENOMIC DNA]</scope>
    <source>
        <strain evidence="7">Wuqing</strain>
    </source>
</reference>
<name>A0A0C2MGD2_THEKT</name>
<dbReference type="OMA" id="GSTHVEW"/>
<gene>
    <name evidence="7" type="ORF">RF11_02233</name>
</gene>
<dbReference type="EC" id="3.6.5.-" evidence="5"/>
<feature type="coiled-coil region" evidence="6">
    <location>
        <begin position="86"/>
        <end position="113"/>
    </location>
</feature>
<keyword evidence="3 5" id="KW-0378">Hydrolase</keyword>
<evidence type="ECO:0000313" key="8">
    <source>
        <dbReference type="Proteomes" id="UP000031668"/>
    </source>
</evidence>
<dbReference type="PANTHER" id="PTHR21231">
    <property type="entry name" value="XPA-BINDING PROTEIN 1-RELATED"/>
    <property type="match status" value="1"/>
</dbReference>
<organism evidence="7 8">
    <name type="scientific">Thelohanellus kitauei</name>
    <name type="common">Myxosporean</name>
    <dbReference type="NCBI Taxonomy" id="669202"/>
    <lineage>
        <taxon>Eukaryota</taxon>
        <taxon>Metazoa</taxon>
        <taxon>Cnidaria</taxon>
        <taxon>Myxozoa</taxon>
        <taxon>Myxosporea</taxon>
        <taxon>Bivalvulida</taxon>
        <taxon>Platysporina</taxon>
        <taxon>Myxobolidae</taxon>
        <taxon>Thelohanellus</taxon>
    </lineage>
</organism>
<dbReference type="GO" id="GO:0003924">
    <property type="term" value="F:GTPase activity"/>
    <property type="evidence" value="ECO:0007669"/>
    <property type="project" value="TreeGrafter"/>
</dbReference>
<evidence type="ECO:0000256" key="6">
    <source>
        <dbReference type="SAM" id="Coils"/>
    </source>
</evidence>
<dbReference type="Proteomes" id="UP000031668">
    <property type="component" value="Unassembled WGS sequence"/>
</dbReference>
<evidence type="ECO:0000256" key="5">
    <source>
        <dbReference type="RuleBase" id="RU365059"/>
    </source>
</evidence>
<dbReference type="GO" id="GO:0005525">
    <property type="term" value="F:GTP binding"/>
    <property type="evidence" value="ECO:0007669"/>
    <property type="project" value="UniProtKB-KW"/>
</dbReference>